<dbReference type="EMBL" id="WJXZ01000012">
    <property type="protein sequence ID" value="MRS63541.1"/>
    <property type="molecule type" value="Genomic_DNA"/>
</dbReference>
<evidence type="ECO:0000313" key="2">
    <source>
        <dbReference type="EMBL" id="MRS63541.1"/>
    </source>
</evidence>
<dbReference type="Proteomes" id="UP000441754">
    <property type="component" value="Unassembled WGS sequence"/>
</dbReference>
<evidence type="ECO:0000256" key="1">
    <source>
        <dbReference type="SAM" id="SignalP"/>
    </source>
</evidence>
<dbReference type="RefSeq" id="WP_154176891.1">
    <property type="nucleotide sequence ID" value="NZ_WJXZ01000012.1"/>
</dbReference>
<dbReference type="OrthoDB" id="942700at2"/>
<feature type="chain" id="PRO_5029818799" description="DUF4595 domain-containing protein" evidence="1">
    <location>
        <begin position="23"/>
        <end position="281"/>
    </location>
</feature>
<comment type="caution">
    <text evidence="2">The sequence shown here is derived from an EMBL/GenBank/DDBJ whole genome shotgun (WGS) entry which is preliminary data.</text>
</comment>
<feature type="signal peptide" evidence="1">
    <location>
        <begin position="1"/>
        <end position="22"/>
    </location>
</feature>
<reference evidence="2 3" key="1">
    <citation type="journal article" date="2018" name="Antonie Van Leeuwenhoek">
        <title>Larkinella terrae sp. nov., isolated from soil on Jeju Island, South Korea.</title>
        <authorList>
            <person name="Ten L.N."/>
            <person name="Jeon J."/>
            <person name="Park S.J."/>
            <person name="Park S."/>
            <person name="Lee S.Y."/>
            <person name="Kim M.K."/>
            <person name="Jung H.Y."/>
        </authorList>
    </citation>
    <scope>NUCLEOTIDE SEQUENCE [LARGE SCALE GENOMIC DNA]</scope>
    <source>
        <strain evidence="2 3">KCTC 52001</strain>
    </source>
</reference>
<evidence type="ECO:0008006" key="4">
    <source>
        <dbReference type="Google" id="ProtNLM"/>
    </source>
</evidence>
<gene>
    <name evidence="2" type="ORF">GJJ30_19725</name>
</gene>
<name>A0A7K0EPQ4_9BACT</name>
<dbReference type="AlphaFoldDB" id="A0A7K0EPQ4"/>
<dbReference type="PROSITE" id="PS51257">
    <property type="entry name" value="PROKAR_LIPOPROTEIN"/>
    <property type="match status" value="1"/>
</dbReference>
<protein>
    <recommendedName>
        <fullName evidence="4">DUF4595 domain-containing protein</fullName>
    </recommendedName>
</protein>
<keyword evidence="3" id="KW-1185">Reference proteome</keyword>
<accession>A0A7K0EPQ4</accession>
<sequence length="281" mass="31900">MNFLTKCTAAALCVLLGLSSCENTELAPAETAAPETELPTSNSEESASRKPLFLKKLDARTLTYFQGGKLRKVTHSPSQYSEFEYGPNWVSSTLFINQKREQKQTFLLNDKGNCIESYLYSYDSQGITATLQLVHEYAYDAANKLIRINRKNTPNDRKLFFYDANGDLSRVECYNASNVKTGENTYSYELPGVARQVDHDPINTFYGISTQGEFLNVFGKTNKHLLRRYSFKNMYTNQVVDEKILYYTLNSNGYAANYTQFDVEANVMLPGKVSYEYTTAP</sequence>
<proteinExistence type="predicted"/>
<keyword evidence="1" id="KW-0732">Signal</keyword>
<evidence type="ECO:0000313" key="3">
    <source>
        <dbReference type="Proteomes" id="UP000441754"/>
    </source>
</evidence>
<dbReference type="Gene3D" id="2.180.10.10">
    <property type="entry name" value="RHS repeat-associated core"/>
    <property type="match status" value="1"/>
</dbReference>
<organism evidence="2 3">
    <name type="scientific">Larkinella terrae</name>
    <dbReference type="NCBI Taxonomy" id="2025311"/>
    <lineage>
        <taxon>Bacteria</taxon>
        <taxon>Pseudomonadati</taxon>
        <taxon>Bacteroidota</taxon>
        <taxon>Cytophagia</taxon>
        <taxon>Cytophagales</taxon>
        <taxon>Spirosomataceae</taxon>
        <taxon>Larkinella</taxon>
    </lineage>
</organism>